<name>A0A173SQJ5_9FIRM</name>
<reference evidence="3" key="3">
    <citation type="submission" date="2017-07" db="EMBL/GenBank/DDBJ databases">
        <authorList>
            <person name="Sun Z.S."/>
            <person name="Albrecht U."/>
            <person name="Echele G."/>
            <person name="Lee C.C."/>
        </authorList>
    </citation>
    <scope>NUCLEOTIDE SEQUENCE</scope>
    <source>
        <strain evidence="3">CNCM I 4542</strain>
    </source>
</reference>
<keyword evidence="1" id="KW-1133">Transmembrane helix</keyword>
<proteinExistence type="predicted"/>
<dbReference type="AlphaFoldDB" id="A0A173SQJ5"/>
<evidence type="ECO:0000313" key="3">
    <source>
        <dbReference type="EMBL" id="PLK28698.1"/>
    </source>
</evidence>
<evidence type="ECO:0000313" key="2">
    <source>
        <dbReference type="EMBL" id="CUM91438.1"/>
    </source>
</evidence>
<dbReference type="Proteomes" id="UP000221015">
    <property type="component" value="Unassembled WGS sequence"/>
</dbReference>
<feature type="transmembrane region" description="Helical" evidence="1">
    <location>
        <begin position="52"/>
        <end position="74"/>
    </location>
</feature>
<gene>
    <name evidence="3" type="ORF">CGS50_011810</name>
    <name evidence="2" type="ORF">ERS852582_01107</name>
</gene>
<feature type="transmembrane region" description="Helical" evidence="1">
    <location>
        <begin position="94"/>
        <end position="111"/>
    </location>
</feature>
<feature type="transmembrane region" description="Helical" evidence="1">
    <location>
        <begin position="156"/>
        <end position="177"/>
    </location>
</feature>
<accession>A0A173SQJ5</accession>
<evidence type="ECO:0000256" key="1">
    <source>
        <dbReference type="SAM" id="Phobius"/>
    </source>
</evidence>
<reference evidence="3 5" key="2">
    <citation type="journal article" date="2017" name="Front. Microbiol.">
        <title>New Insights into the Diversity of the Genus Faecalibacterium.</title>
        <authorList>
            <person name="Benevides L."/>
            <person name="Burman S."/>
            <person name="Martin R."/>
            <person name="Robert V."/>
            <person name="Thomas M."/>
            <person name="Miquel S."/>
            <person name="Chain F."/>
            <person name="Sokol H."/>
            <person name="Bermudez-Humaran L.G."/>
            <person name="Morrison M."/>
            <person name="Langella P."/>
            <person name="Azevedo V.A."/>
            <person name="Chatel J.M."/>
            <person name="Soares S."/>
        </authorList>
    </citation>
    <scope>NUCLEOTIDE SEQUENCE [LARGE SCALE GENOMIC DNA]</scope>
    <source>
        <strain evidence="3 5">CNCM I 4542</strain>
    </source>
</reference>
<dbReference type="SUPFAM" id="SSF103473">
    <property type="entry name" value="MFS general substrate transporter"/>
    <property type="match status" value="1"/>
</dbReference>
<evidence type="ECO:0000313" key="4">
    <source>
        <dbReference type="Proteomes" id="UP000095649"/>
    </source>
</evidence>
<sequence>MKKRTKLTICLGVICALLVAISSWYTIAFNNSRFIVPMDLSEYVFRVQDLPMIISGVLLTLYIVNIVVLFLESIKTNRRRELTLQSTRTINPKLGFLGLLGFAGFLGFWTYSVDKTIFPFVFFLFFGFFGFFYEGKMSNTLIDERYKENKMKAQSVANKTSLSIIFLAILILGQGKLMDNLEYTLIALVIVIALSIALEIFLSEYLLYHYDNDEQFDESEE</sequence>
<protein>
    <submittedName>
        <fullName evidence="3">DUF3796 domain-containing protein</fullName>
    </submittedName>
    <submittedName>
        <fullName evidence="2">Protein of uncharacterized function (DUF3796)</fullName>
    </submittedName>
</protein>
<keyword evidence="1" id="KW-0472">Membrane</keyword>
<dbReference type="InterPro" id="IPR019235">
    <property type="entry name" value="DUF2178_TM"/>
</dbReference>
<dbReference type="Proteomes" id="UP000095649">
    <property type="component" value="Unassembled WGS sequence"/>
</dbReference>
<dbReference type="EMBL" id="NMTS02000072">
    <property type="protein sequence ID" value="PLK28698.1"/>
    <property type="molecule type" value="Genomic_DNA"/>
</dbReference>
<dbReference type="Pfam" id="PF09946">
    <property type="entry name" value="DUF2178"/>
    <property type="match status" value="1"/>
</dbReference>
<evidence type="ECO:0000313" key="5">
    <source>
        <dbReference type="Proteomes" id="UP000221015"/>
    </source>
</evidence>
<dbReference type="EMBL" id="CYXN01000006">
    <property type="protein sequence ID" value="CUM91438.1"/>
    <property type="molecule type" value="Genomic_DNA"/>
</dbReference>
<organism evidence="2 4">
    <name type="scientific">Faecalibacterium prausnitzii</name>
    <dbReference type="NCBI Taxonomy" id="853"/>
    <lineage>
        <taxon>Bacteria</taxon>
        <taxon>Bacillati</taxon>
        <taxon>Bacillota</taxon>
        <taxon>Clostridia</taxon>
        <taxon>Eubacteriales</taxon>
        <taxon>Oscillospiraceae</taxon>
        <taxon>Faecalibacterium</taxon>
    </lineage>
</organism>
<reference evidence="2 4" key="1">
    <citation type="submission" date="2015-09" db="EMBL/GenBank/DDBJ databases">
        <authorList>
            <consortium name="Pathogen Informatics"/>
        </authorList>
    </citation>
    <scope>NUCLEOTIDE SEQUENCE [LARGE SCALE GENOMIC DNA]</scope>
    <source>
        <strain evidence="2 4">2789STDY5834970</strain>
    </source>
</reference>
<dbReference type="RefSeq" id="WP_050540877.1">
    <property type="nucleotide sequence ID" value="NZ_CP065382.1"/>
</dbReference>
<dbReference type="InterPro" id="IPR036259">
    <property type="entry name" value="MFS_trans_sf"/>
</dbReference>
<feature type="transmembrane region" description="Helical" evidence="1">
    <location>
        <begin position="117"/>
        <end position="135"/>
    </location>
</feature>
<dbReference type="OrthoDB" id="9815655at2"/>
<feature type="transmembrane region" description="Helical" evidence="1">
    <location>
        <begin position="183"/>
        <end position="202"/>
    </location>
</feature>
<keyword evidence="1" id="KW-0812">Transmembrane</keyword>